<evidence type="ECO:0008006" key="3">
    <source>
        <dbReference type="Google" id="ProtNLM"/>
    </source>
</evidence>
<dbReference type="PANTHER" id="PTHR43127">
    <property type="entry name" value="DEVELOPMENTALLY-REGULATED GTP-BINDING PROTEIN 2"/>
    <property type="match status" value="1"/>
</dbReference>
<dbReference type="Ensembl" id="ENSMSIT00000016081.1">
    <property type="protein sequence ID" value="ENSMSIP00000012672.1"/>
    <property type="gene ID" value="ENSMSIG00000010998.1"/>
</dbReference>
<dbReference type="Proteomes" id="UP000694415">
    <property type="component" value="Unplaced"/>
</dbReference>
<dbReference type="GO" id="GO:0005525">
    <property type="term" value="F:GTP binding"/>
    <property type="evidence" value="ECO:0007669"/>
    <property type="project" value="InterPro"/>
</dbReference>
<organism evidence="1 2">
    <name type="scientific">Mus spicilegus</name>
    <name type="common">Mound-building mouse</name>
    <dbReference type="NCBI Taxonomy" id="10103"/>
    <lineage>
        <taxon>Eukaryota</taxon>
        <taxon>Metazoa</taxon>
        <taxon>Chordata</taxon>
        <taxon>Craniata</taxon>
        <taxon>Vertebrata</taxon>
        <taxon>Euteleostomi</taxon>
        <taxon>Mammalia</taxon>
        <taxon>Eutheria</taxon>
        <taxon>Euarchontoglires</taxon>
        <taxon>Glires</taxon>
        <taxon>Rodentia</taxon>
        <taxon>Myomorpha</taxon>
        <taxon>Muroidea</taxon>
        <taxon>Muridae</taxon>
        <taxon>Murinae</taxon>
        <taxon>Mus</taxon>
        <taxon>Mus</taxon>
    </lineage>
</organism>
<sequence length="82" mass="9098">MGILEKISEIEKKIAQTQKNKATEYHLGLLKAKLAKYQAHLLEPSKSMSPKGEGFDVMKSSDARVALIGFPSLEDVIQIVKK</sequence>
<protein>
    <recommendedName>
        <fullName evidence="3">DRG2</fullName>
    </recommendedName>
</protein>
<dbReference type="GeneTree" id="ENSGT00940000153340"/>
<dbReference type="AlphaFoldDB" id="A0A8C6MTX6"/>
<evidence type="ECO:0000313" key="1">
    <source>
        <dbReference type="Ensembl" id="ENSMSIP00000012672.1"/>
    </source>
</evidence>
<proteinExistence type="predicted"/>
<reference evidence="1" key="1">
    <citation type="submission" date="2025-08" db="UniProtKB">
        <authorList>
            <consortium name="Ensembl"/>
        </authorList>
    </citation>
    <scope>IDENTIFICATION</scope>
</reference>
<dbReference type="Gene3D" id="6.10.140.1070">
    <property type="match status" value="1"/>
</dbReference>
<accession>A0A8C6MTX6</accession>
<dbReference type="InterPro" id="IPR045001">
    <property type="entry name" value="DRG"/>
</dbReference>
<dbReference type="GO" id="GO:0003924">
    <property type="term" value="F:GTPase activity"/>
    <property type="evidence" value="ECO:0007669"/>
    <property type="project" value="InterPro"/>
</dbReference>
<reference evidence="1" key="2">
    <citation type="submission" date="2025-09" db="UniProtKB">
        <authorList>
            <consortium name="Ensembl"/>
        </authorList>
    </citation>
    <scope>IDENTIFICATION</scope>
</reference>
<keyword evidence="2" id="KW-1185">Reference proteome</keyword>
<evidence type="ECO:0000313" key="2">
    <source>
        <dbReference type="Proteomes" id="UP000694415"/>
    </source>
</evidence>
<name>A0A8C6MTX6_MUSSI</name>